<feature type="compositionally biased region" description="Basic and acidic residues" evidence="1">
    <location>
        <begin position="19"/>
        <end position="29"/>
    </location>
</feature>
<organism evidence="2 3">
    <name type="scientific">Cirrhinus mrigala</name>
    <name type="common">Mrigala</name>
    <dbReference type="NCBI Taxonomy" id="683832"/>
    <lineage>
        <taxon>Eukaryota</taxon>
        <taxon>Metazoa</taxon>
        <taxon>Chordata</taxon>
        <taxon>Craniata</taxon>
        <taxon>Vertebrata</taxon>
        <taxon>Euteleostomi</taxon>
        <taxon>Actinopterygii</taxon>
        <taxon>Neopterygii</taxon>
        <taxon>Teleostei</taxon>
        <taxon>Ostariophysi</taxon>
        <taxon>Cypriniformes</taxon>
        <taxon>Cyprinidae</taxon>
        <taxon>Labeoninae</taxon>
        <taxon>Labeonini</taxon>
        <taxon>Cirrhinus</taxon>
    </lineage>
</organism>
<gene>
    <name evidence="2" type="ORF">M9458_020111</name>
</gene>
<dbReference type="EMBL" id="JAMKFB020000009">
    <property type="protein sequence ID" value="KAL0184415.1"/>
    <property type="molecule type" value="Genomic_DNA"/>
</dbReference>
<evidence type="ECO:0000313" key="3">
    <source>
        <dbReference type="Proteomes" id="UP001529510"/>
    </source>
</evidence>
<feature type="compositionally biased region" description="Polar residues" evidence="1">
    <location>
        <begin position="174"/>
        <end position="186"/>
    </location>
</feature>
<feature type="compositionally biased region" description="Polar residues" evidence="1">
    <location>
        <begin position="128"/>
        <end position="166"/>
    </location>
</feature>
<keyword evidence="3" id="KW-1185">Reference proteome</keyword>
<protein>
    <submittedName>
        <fullName evidence="2">Uncharacterized protein</fullName>
    </submittedName>
</protein>
<evidence type="ECO:0000313" key="2">
    <source>
        <dbReference type="EMBL" id="KAL0184415.1"/>
    </source>
</evidence>
<name>A0ABD0QEB5_CIRMR</name>
<feature type="region of interest" description="Disordered" evidence="1">
    <location>
        <begin position="123"/>
        <end position="212"/>
    </location>
</feature>
<feature type="region of interest" description="Disordered" evidence="1">
    <location>
        <begin position="1"/>
        <end position="29"/>
    </location>
</feature>
<comment type="caution">
    <text evidence="2">The sequence shown here is derived from an EMBL/GenBank/DDBJ whole genome shotgun (WGS) entry which is preliminary data.</text>
</comment>
<dbReference type="AlphaFoldDB" id="A0ABD0QEB5"/>
<sequence length="360" mass="40050">MSDSGYESLKNEVNTDTEDTSKTCPLKDSRSMDSLMSLSDCDLDCPENSLPSSNPSARIRNFTHAALRLRSLKLHRHSISTIALTSHEKEVILESGKYEEFKRPNEVTDKVFLEQNIQQLNFMREKQTPPTSNVSSPLTSPTCSSVSSIDSPFSLSTRKTLHSPQDSPAKGQSDLLTQNSLLNEKSSPQHHQRNITDTEEGLQPKLPKNPPSYYQVLQQLNRKPFSQTPTQTPLHKGKTLFYKGPGSPTNSPLGHPNVSPEPQTVRFTCQTPTEEEVKLPQSVFYGQSCKLTVHKIKGQNAGLKSSKLSGQEMKFKALDMHPSSGKIARNYFMDACPLGQKQAIGRSKRLSCCSSSQWIV</sequence>
<proteinExistence type="predicted"/>
<evidence type="ECO:0000256" key="1">
    <source>
        <dbReference type="SAM" id="MobiDB-lite"/>
    </source>
</evidence>
<accession>A0ABD0QEB5</accession>
<dbReference type="Proteomes" id="UP001529510">
    <property type="component" value="Unassembled WGS sequence"/>
</dbReference>
<reference evidence="2 3" key="1">
    <citation type="submission" date="2024-05" db="EMBL/GenBank/DDBJ databases">
        <title>Genome sequencing and assembly of Indian major carp, Cirrhinus mrigala (Hamilton, 1822).</title>
        <authorList>
            <person name="Mohindra V."/>
            <person name="Chowdhury L.M."/>
            <person name="Lal K."/>
            <person name="Jena J.K."/>
        </authorList>
    </citation>
    <scope>NUCLEOTIDE SEQUENCE [LARGE SCALE GENOMIC DNA]</scope>
    <source>
        <strain evidence="2">CM1030</strain>
        <tissue evidence="2">Blood</tissue>
    </source>
</reference>